<reference evidence="2 3" key="1">
    <citation type="journal article" date="2016" name="Nat. Commun.">
        <title>Thousands of microbial genomes shed light on interconnected biogeochemical processes in an aquifer system.</title>
        <authorList>
            <person name="Anantharaman K."/>
            <person name="Brown C.T."/>
            <person name="Hug L.A."/>
            <person name="Sharon I."/>
            <person name="Castelle C.J."/>
            <person name="Probst A.J."/>
            <person name="Thomas B.C."/>
            <person name="Singh A."/>
            <person name="Wilkins M.J."/>
            <person name="Karaoz U."/>
            <person name="Brodie E.L."/>
            <person name="Williams K.H."/>
            <person name="Hubbard S.S."/>
            <person name="Banfield J.F."/>
        </authorList>
    </citation>
    <scope>NUCLEOTIDE SEQUENCE [LARGE SCALE GENOMIC DNA]</scope>
</reference>
<dbReference type="CDD" id="cd02972">
    <property type="entry name" value="DsbA_family"/>
    <property type="match status" value="1"/>
</dbReference>
<sequence>MKRSYLEGIATVVMMLCAVAAVGWLFSRPTSAEPQTIKSDWEQEVVQQGMLVAGKLPAPLVIVEFVDFECPFCGTFAEQVDTLKTEFPEVAVVMHHFPVPQHKYAAPAAIVSECADRQGRGGEIYTALFDAQEEFGMKPWHDYAVVAGVPDLDTFDQCILLPQDSFPRIRYGQGLGEKNMVRGTPEVWANKKWWGGYTSMETLRQRIREELK</sequence>
<evidence type="ECO:0000313" key="3">
    <source>
        <dbReference type="Proteomes" id="UP000176800"/>
    </source>
</evidence>
<dbReference type="Proteomes" id="UP000176800">
    <property type="component" value="Unassembled WGS sequence"/>
</dbReference>
<dbReference type="InterPro" id="IPR012336">
    <property type="entry name" value="Thioredoxin-like_fold"/>
</dbReference>
<dbReference type="InterPro" id="IPR036249">
    <property type="entry name" value="Thioredoxin-like_sf"/>
</dbReference>
<dbReference type="Gene3D" id="3.40.30.10">
    <property type="entry name" value="Glutaredoxin"/>
    <property type="match status" value="1"/>
</dbReference>
<dbReference type="EMBL" id="MHWE01000003">
    <property type="protein sequence ID" value="OHB04746.1"/>
    <property type="molecule type" value="Genomic_DNA"/>
</dbReference>
<dbReference type="SUPFAM" id="SSF52833">
    <property type="entry name" value="Thioredoxin-like"/>
    <property type="match status" value="1"/>
</dbReference>
<dbReference type="Pfam" id="PF13462">
    <property type="entry name" value="Thioredoxin_4"/>
    <property type="match status" value="1"/>
</dbReference>
<gene>
    <name evidence="2" type="ORF">A3B14_03750</name>
</gene>
<proteinExistence type="predicted"/>
<evidence type="ECO:0000313" key="2">
    <source>
        <dbReference type="EMBL" id="OHB04746.1"/>
    </source>
</evidence>
<evidence type="ECO:0000259" key="1">
    <source>
        <dbReference type="Pfam" id="PF13462"/>
    </source>
</evidence>
<protein>
    <recommendedName>
        <fullName evidence="1">Thioredoxin-like fold domain-containing protein</fullName>
    </recommendedName>
</protein>
<dbReference type="AlphaFoldDB" id="A0A1G2U5H0"/>
<feature type="domain" description="Thioredoxin-like fold" evidence="1">
    <location>
        <begin position="50"/>
        <end position="207"/>
    </location>
</feature>
<organism evidence="2 3">
    <name type="scientific">Candidatus Zambryskibacteria bacterium RIFCSPLOWO2_01_FULL_45_21</name>
    <dbReference type="NCBI Taxonomy" id="1802761"/>
    <lineage>
        <taxon>Bacteria</taxon>
        <taxon>Candidatus Zambryskiibacteriota</taxon>
    </lineage>
</organism>
<accession>A0A1G2U5H0</accession>
<name>A0A1G2U5H0_9BACT</name>
<comment type="caution">
    <text evidence="2">The sequence shown here is derived from an EMBL/GenBank/DDBJ whole genome shotgun (WGS) entry which is preliminary data.</text>
</comment>